<keyword evidence="1" id="KW-0732">Signal</keyword>
<proteinExistence type="predicted"/>
<sequence length="130" mass="14370">MKKVLLLTLLACILGACGQQVNENSNNTSYEGKHEGIIVKIEKPDGEGNPYKGSYYMLVVSDVENINITDKSEEELITLAQENDGAFYIVNPDMYEDLDLDIGTQIVLYYNGQGDSDPPVREAGKIDVVH</sequence>
<protein>
    <recommendedName>
        <fullName evidence="4">DUF3221 domain-containing protein</fullName>
    </recommendedName>
</protein>
<evidence type="ECO:0000256" key="1">
    <source>
        <dbReference type="SAM" id="SignalP"/>
    </source>
</evidence>
<dbReference type="AlphaFoldDB" id="A0A223KQZ1"/>
<feature type="signal peptide" evidence="1">
    <location>
        <begin position="1"/>
        <end position="18"/>
    </location>
</feature>
<reference evidence="2 3" key="1">
    <citation type="submission" date="2016-12" db="EMBL/GenBank/DDBJ databases">
        <title>The whole genome sequencing and assembly of Bacillus cohnii DSM 6307T strain.</title>
        <authorList>
            <person name="Lee Y.-J."/>
            <person name="Yi H."/>
            <person name="Bahn Y.-S."/>
            <person name="Kim J.F."/>
            <person name="Lee D.-W."/>
        </authorList>
    </citation>
    <scope>NUCLEOTIDE SEQUENCE [LARGE SCALE GENOMIC DNA]</scope>
    <source>
        <strain evidence="2 3">DSM 6307</strain>
    </source>
</reference>
<feature type="chain" id="PRO_5038861136" description="DUF3221 domain-containing protein" evidence="1">
    <location>
        <begin position="19"/>
        <end position="130"/>
    </location>
</feature>
<dbReference type="KEGG" id="bcoh:BC6307_11690"/>
<evidence type="ECO:0000313" key="3">
    <source>
        <dbReference type="Proteomes" id="UP000215224"/>
    </source>
</evidence>
<accession>A0A223KQZ1</accession>
<dbReference type="EMBL" id="CP018866">
    <property type="protein sequence ID" value="AST91892.1"/>
    <property type="molecule type" value="Genomic_DNA"/>
</dbReference>
<dbReference type="STRING" id="1314751.GCA_001591425_00214"/>
<keyword evidence="3" id="KW-1185">Reference proteome</keyword>
<evidence type="ECO:0000313" key="2">
    <source>
        <dbReference type="EMBL" id="AST91892.1"/>
    </source>
</evidence>
<dbReference type="PROSITE" id="PS51257">
    <property type="entry name" value="PROKAR_LIPOPROTEIN"/>
    <property type="match status" value="1"/>
</dbReference>
<evidence type="ECO:0008006" key="4">
    <source>
        <dbReference type="Google" id="ProtNLM"/>
    </source>
</evidence>
<dbReference type="Proteomes" id="UP000215224">
    <property type="component" value="Chromosome"/>
</dbReference>
<name>A0A223KQZ1_9BACI</name>
<organism evidence="2 3">
    <name type="scientific">Sutcliffiella cohnii</name>
    <dbReference type="NCBI Taxonomy" id="33932"/>
    <lineage>
        <taxon>Bacteria</taxon>
        <taxon>Bacillati</taxon>
        <taxon>Bacillota</taxon>
        <taxon>Bacilli</taxon>
        <taxon>Bacillales</taxon>
        <taxon>Bacillaceae</taxon>
        <taxon>Sutcliffiella</taxon>
    </lineage>
</organism>
<gene>
    <name evidence="2" type="ORF">BC6307_11690</name>
</gene>
<dbReference type="RefSeq" id="WP_066411006.1">
    <property type="nucleotide sequence ID" value="NZ_CP018866.1"/>
</dbReference>